<proteinExistence type="predicted"/>
<gene>
    <name evidence="3" type="ORF">PUP29_11565</name>
</gene>
<accession>A0AAU8A8K3</accession>
<name>A0AAU8A8K3_9FIRM</name>
<dbReference type="AlphaFoldDB" id="A0AAU8A8K3"/>
<protein>
    <submittedName>
        <fullName evidence="3">Uncharacterized protein</fullName>
    </submittedName>
</protein>
<evidence type="ECO:0000256" key="1">
    <source>
        <dbReference type="SAM" id="MobiDB-lite"/>
    </source>
</evidence>
<sequence length="235" mass="26475">MRRGLFIICILLVLSLCVGGCVPVGPASETVAEEEIPRPTPEPEATPTPTAAQVDKNVVLKVNDEKADKASLEKLQPLLDYLARACYETGTLKLEDAEADFIWNVLYWVGIERFRIIDTDEIYSIDDNTKFVSKDYLQSQIYPKIFGEGFLPEYQGSNSLIKEVENGYQLEISTDENSISFLPQEYYIDDSGRWNLTGEIVTGHENELWRTITITFNPDPNAIFGFTVEAFAAEE</sequence>
<feature type="region of interest" description="Disordered" evidence="1">
    <location>
        <begin position="29"/>
        <end position="49"/>
    </location>
</feature>
<keyword evidence="2" id="KW-0732">Signal</keyword>
<reference evidence="3" key="1">
    <citation type="submission" date="2023-02" db="EMBL/GenBank/DDBJ databases">
        <title>Gut commensal Christensenella minuta modulates host metabolism via a new class of secondary bile acids.</title>
        <authorList>
            <person name="Liu C."/>
        </authorList>
    </citation>
    <scope>NUCLEOTIDE SEQUENCE</scope>
    <source>
        <strain evidence="3">CA70</strain>
    </source>
</reference>
<dbReference type="RefSeq" id="WP_079545606.1">
    <property type="nucleotide sequence ID" value="NZ_CP117826.1"/>
</dbReference>
<dbReference type="EMBL" id="CP117826">
    <property type="protein sequence ID" value="XCC62154.1"/>
    <property type="molecule type" value="Genomic_DNA"/>
</dbReference>
<organism evidence="3">
    <name type="scientific">Christensenella massiliensis</name>
    <dbReference type="NCBI Taxonomy" id="1805714"/>
    <lineage>
        <taxon>Bacteria</taxon>
        <taxon>Bacillati</taxon>
        <taxon>Bacillota</taxon>
        <taxon>Clostridia</taxon>
        <taxon>Christensenellales</taxon>
        <taxon>Christensenellaceae</taxon>
        <taxon>Christensenella</taxon>
    </lineage>
</organism>
<evidence type="ECO:0000313" key="3">
    <source>
        <dbReference type="EMBL" id="XCC62154.1"/>
    </source>
</evidence>
<feature type="signal peptide" evidence="2">
    <location>
        <begin position="1"/>
        <end position="20"/>
    </location>
</feature>
<feature type="chain" id="PRO_5043975332" evidence="2">
    <location>
        <begin position="21"/>
        <end position="235"/>
    </location>
</feature>
<evidence type="ECO:0000256" key="2">
    <source>
        <dbReference type="SAM" id="SignalP"/>
    </source>
</evidence>